<dbReference type="KEGG" id="sper:EW093_04860"/>
<proteinExistence type="predicted"/>
<protein>
    <recommendedName>
        <fullName evidence="4">Outer membrane protein beta-barrel domain-containing protein</fullName>
    </recommendedName>
</protein>
<evidence type="ECO:0000256" key="1">
    <source>
        <dbReference type="SAM" id="SignalP"/>
    </source>
</evidence>
<feature type="signal peptide" evidence="1">
    <location>
        <begin position="1"/>
        <end position="22"/>
    </location>
</feature>
<evidence type="ECO:0008006" key="4">
    <source>
        <dbReference type="Google" id="ProtNLM"/>
    </source>
</evidence>
<evidence type="ECO:0000313" key="3">
    <source>
        <dbReference type="Proteomes" id="UP000323824"/>
    </source>
</evidence>
<sequence length="221" mass="24980">MKKRIIFLNVIIILLFNSCVTSSNHNRGSLSDALNKAKDDSNDRYVEDEPDNDWYYEEPNNSNDGWFFNDRNNQDVGVRIDSQNPVDPEPFFIIFREGSSVLNGPYFDQSIGGELLFGGSEEEYNLFFYVGLDMLDPDMTNDILEGVNKDSLFMFTGGIELRYYPMNNLKFLSPYILGRLGGALLSFEFKNSLFDGTESIHSDSLGGFTLDAGLGVDIIHL</sequence>
<accession>A0A5C1QB16</accession>
<dbReference type="AlphaFoldDB" id="A0A5C1QB16"/>
<dbReference type="RefSeq" id="WP_149567316.1">
    <property type="nucleotide sequence ID" value="NZ_CP035807.1"/>
</dbReference>
<keyword evidence="3" id="KW-1185">Reference proteome</keyword>
<organism evidence="2 3">
    <name type="scientific">Thiospirochaeta perfilievii</name>
    <dbReference type="NCBI Taxonomy" id="252967"/>
    <lineage>
        <taxon>Bacteria</taxon>
        <taxon>Pseudomonadati</taxon>
        <taxon>Spirochaetota</taxon>
        <taxon>Spirochaetia</taxon>
        <taxon>Spirochaetales</taxon>
        <taxon>Spirochaetaceae</taxon>
        <taxon>Thiospirochaeta</taxon>
    </lineage>
</organism>
<gene>
    <name evidence="2" type="ORF">EW093_04860</name>
</gene>
<dbReference type="EMBL" id="CP035807">
    <property type="protein sequence ID" value="QEN04059.1"/>
    <property type="molecule type" value="Genomic_DNA"/>
</dbReference>
<name>A0A5C1QB16_9SPIO</name>
<keyword evidence="1" id="KW-0732">Signal</keyword>
<evidence type="ECO:0000313" key="2">
    <source>
        <dbReference type="EMBL" id="QEN04059.1"/>
    </source>
</evidence>
<dbReference type="Proteomes" id="UP000323824">
    <property type="component" value="Chromosome"/>
</dbReference>
<reference evidence="2 3" key="2">
    <citation type="submission" date="2019-09" db="EMBL/GenBank/DDBJ databases">
        <title>Complete Genome Sequence and Methylome Analysis of free living Spirochaetas.</title>
        <authorList>
            <person name="Leshcheva N."/>
            <person name="Mikheeva N."/>
        </authorList>
    </citation>
    <scope>NUCLEOTIDE SEQUENCE [LARGE SCALE GENOMIC DNA]</scope>
    <source>
        <strain evidence="2 3">P</strain>
    </source>
</reference>
<feature type="chain" id="PRO_5022740289" description="Outer membrane protein beta-barrel domain-containing protein" evidence="1">
    <location>
        <begin position="23"/>
        <end position="221"/>
    </location>
</feature>
<reference evidence="2 3" key="1">
    <citation type="submission" date="2019-02" db="EMBL/GenBank/DDBJ databases">
        <authorList>
            <person name="Fomenkov A."/>
            <person name="Dubinina G."/>
            <person name="Grabovich M."/>
            <person name="Vincze T."/>
            <person name="Roberts R.J."/>
        </authorList>
    </citation>
    <scope>NUCLEOTIDE SEQUENCE [LARGE SCALE GENOMIC DNA]</scope>
    <source>
        <strain evidence="2 3">P</strain>
    </source>
</reference>